<dbReference type="STRING" id="197479.BFW38_08845"/>
<evidence type="ECO:0000256" key="3">
    <source>
        <dbReference type="ARBA" id="ARBA00022448"/>
    </source>
</evidence>
<reference evidence="6 7" key="1">
    <citation type="submission" date="2016-08" db="EMBL/GenBank/DDBJ databases">
        <authorList>
            <person name="Seilhamer J.J."/>
        </authorList>
    </citation>
    <scope>NUCLEOTIDE SEQUENCE [LARGE SCALE GENOMIC DNA]</scope>
    <source>
        <strain evidence="6 7">PH27A</strain>
    </source>
</reference>
<dbReference type="NCBIfam" id="TIGR01254">
    <property type="entry name" value="sfuA"/>
    <property type="match status" value="1"/>
</dbReference>
<keyword evidence="5" id="KW-0574">Periplasm</keyword>
<dbReference type="GO" id="GO:0030975">
    <property type="term" value="F:thiamine binding"/>
    <property type="evidence" value="ECO:0007669"/>
    <property type="project" value="InterPro"/>
</dbReference>
<dbReference type="Gene3D" id="3.40.190.10">
    <property type="entry name" value="Periplasmic binding protein-like II"/>
    <property type="match status" value="2"/>
</dbReference>
<protein>
    <submittedName>
        <fullName evidence="6">Thiamine ABC transporter substrate binding subunit</fullName>
    </submittedName>
</protein>
<evidence type="ECO:0000313" key="6">
    <source>
        <dbReference type="EMBL" id="ODC03635.1"/>
    </source>
</evidence>
<dbReference type="InterPro" id="IPR005948">
    <property type="entry name" value="ThiB-like"/>
</dbReference>
<name>A0A1E2VAG0_9GAMM</name>
<accession>A0A1E2VAG0</accession>
<dbReference type="InterPro" id="IPR005967">
    <property type="entry name" value="ThiB"/>
</dbReference>
<dbReference type="GO" id="GO:0030976">
    <property type="term" value="F:thiamine pyrophosphate binding"/>
    <property type="evidence" value="ECO:0007669"/>
    <property type="project" value="TreeGrafter"/>
</dbReference>
<dbReference type="AlphaFoldDB" id="A0A1E2VAG0"/>
<evidence type="ECO:0000256" key="5">
    <source>
        <dbReference type="ARBA" id="ARBA00022764"/>
    </source>
</evidence>
<evidence type="ECO:0000313" key="7">
    <source>
        <dbReference type="Proteomes" id="UP000094291"/>
    </source>
</evidence>
<proteinExistence type="inferred from homology"/>
<dbReference type="PANTHER" id="PTHR30006">
    <property type="entry name" value="THIAMINE-BINDING PERIPLASMIC PROTEIN-RELATED"/>
    <property type="match status" value="1"/>
</dbReference>
<dbReference type="GO" id="GO:0015888">
    <property type="term" value="P:thiamine transport"/>
    <property type="evidence" value="ECO:0007669"/>
    <property type="project" value="InterPro"/>
</dbReference>
<gene>
    <name evidence="6" type="ORF">BFW38_08845</name>
</gene>
<evidence type="ECO:0000256" key="4">
    <source>
        <dbReference type="ARBA" id="ARBA00022729"/>
    </source>
</evidence>
<comment type="subcellular location">
    <subcellularLocation>
        <location evidence="1">Periplasm</location>
    </subcellularLocation>
</comment>
<comment type="similarity">
    <text evidence="2">Belongs to the bacterial solute-binding protein 1 family.</text>
</comment>
<keyword evidence="4" id="KW-0732">Signal</keyword>
<dbReference type="SUPFAM" id="SSF53850">
    <property type="entry name" value="Periplasmic binding protein-like II"/>
    <property type="match status" value="1"/>
</dbReference>
<dbReference type="Pfam" id="PF13531">
    <property type="entry name" value="SBP_bac_11"/>
    <property type="match status" value="1"/>
</dbReference>
<dbReference type="NCBIfam" id="TIGR01276">
    <property type="entry name" value="thiB"/>
    <property type="match status" value="1"/>
</dbReference>
<evidence type="ECO:0000256" key="1">
    <source>
        <dbReference type="ARBA" id="ARBA00004418"/>
    </source>
</evidence>
<sequence>MMKTVWFWVGCVAIWVNFAVGSVAAAADKTPVLTVYASDSFTSDWGPGPQLEKSFEARCHCDLRWVGLSGGASILQRLRLEGEASPADVVLSLDMNLMQAAEKTGLLTPYQFELPELNLPVEWTSSVFVPYDWSYFSFVYDARQLSQPPTSLKALVDAPDDLKVIIEDPRTSTPGFGLLLWVKAVYGDQAPQAWARLSRKILTVTPGWSEAYQSLFLKGEAPLVMSYSTSPAYHLTVEHSDRYRAAQFDEGHYLQVEVGAVAQHSAHPQLAQNFLQFLISEQAQKSLPLTNYMYPVIDIGSALPPAFHDLIQPQSLLISPDRVAANRRDWIHEWLEAYTR</sequence>
<dbReference type="PANTHER" id="PTHR30006:SF3">
    <property type="entry name" value="THIAMINE-BINDING PERIPLASMIC PROTEIN"/>
    <property type="match status" value="1"/>
</dbReference>
<dbReference type="RefSeq" id="WP_068998051.1">
    <property type="nucleotide sequence ID" value="NZ_MDTQ01000001.1"/>
</dbReference>
<keyword evidence="3" id="KW-0813">Transport</keyword>
<dbReference type="CDD" id="cd13545">
    <property type="entry name" value="PBP2_TbpA"/>
    <property type="match status" value="1"/>
</dbReference>
<dbReference type="EMBL" id="MDTQ01000001">
    <property type="protein sequence ID" value="ODC03635.1"/>
    <property type="molecule type" value="Genomic_DNA"/>
</dbReference>
<dbReference type="GO" id="GO:0030288">
    <property type="term" value="C:outer membrane-bounded periplasmic space"/>
    <property type="evidence" value="ECO:0007669"/>
    <property type="project" value="InterPro"/>
</dbReference>
<keyword evidence="7" id="KW-1185">Reference proteome</keyword>
<dbReference type="Proteomes" id="UP000094291">
    <property type="component" value="Unassembled WGS sequence"/>
</dbReference>
<organism evidence="6 7">
    <name type="scientific">Terasakiispira papahanaumokuakeensis</name>
    <dbReference type="NCBI Taxonomy" id="197479"/>
    <lineage>
        <taxon>Bacteria</taxon>
        <taxon>Pseudomonadati</taxon>
        <taxon>Pseudomonadota</taxon>
        <taxon>Gammaproteobacteria</taxon>
        <taxon>Oceanospirillales</taxon>
        <taxon>Terasakiispira</taxon>
    </lineage>
</organism>
<comment type="caution">
    <text evidence="6">The sequence shown here is derived from an EMBL/GenBank/DDBJ whole genome shotgun (WGS) entry which is preliminary data.</text>
</comment>
<evidence type="ECO:0000256" key="2">
    <source>
        <dbReference type="ARBA" id="ARBA00008520"/>
    </source>
</evidence>